<protein>
    <recommendedName>
        <fullName evidence="3">F-box domain-containing protein</fullName>
    </recommendedName>
</protein>
<evidence type="ECO:0000313" key="2">
    <source>
        <dbReference type="Proteomes" id="UP000403266"/>
    </source>
</evidence>
<dbReference type="RefSeq" id="WP_152717867.1">
    <property type="nucleotide sequence ID" value="NZ_VOSK01000471.1"/>
</dbReference>
<proteinExistence type="predicted"/>
<evidence type="ECO:0008006" key="3">
    <source>
        <dbReference type="Google" id="ProtNLM"/>
    </source>
</evidence>
<dbReference type="OrthoDB" id="8296216at2"/>
<organism evidence="1 2">
    <name type="scientific">Microvirga tunisiensis</name>
    <dbReference type="NCBI Taxonomy" id="2108360"/>
    <lineage>
        <taxon>Bacteria</taxon>
        <taxon>Pseudomonadati</taxon>
        <taxon>Pseudomonadota</taxon>
        <taxon>Alphaproteobacteria</taxon>
        <taxon>Hyphomicrobiales</taxon>
        <taxon>Methylobacteriaceae</taxon>
        <taxon>Microvirga</taxon>
    </lineage>
</organism>
<evidence type="ECO:0000313" key="1">
    <source>
        <dbReference type="EMBL" id="MPR30873.1"/>
    </source>
</evidence>
<gene>
    <name evidence="1" type="ORF">FS320_39500</name>
</gene>
<comment type="caution">
    <text evidence="1">The sequence shown here is derived from an EMBL/GenBank/DDBJ whole genome shotgun (WGS) entry which is preliminary data.</text>
</comment>
<accession>A0A5N7MV57</accession>
<keyword evidence="2" id="KW-1185">Reference proteome</keyword>
<name>A0A5N7MV57_9HYPH</name>
<dbReference type="Proteomes" id="UP000403266">
    <property type="component" value="Unassembled WGS sequence"/>
</dbReference>
<dbReference type="EMBL" id="VOSK01000471">
    <property type="protein sequence ID" value="MPR30873.1"/>
    <property type="molecule type" value="Genomic_DNA"/>
</dbReference>
<sequence length="324" mass="36182">MDHDRQQARDPDNSVRRGGVARLLLRVFRWTGLLRSMKGAHDQQEQPHLPWENLPREMLAEVAKHLPTASPVETAKNLTNFKLMSHSARQAVADDPALTTFSTQLDRLGAAARALHSLDLPKASLEDRVWATAPTLKFRTGAEQSAIVKRLLSASPALKRAHAIKGMADHLGDLDDRNRTRLLERLIKQFERYKPGQETVLWPVACALAHTHNYLNDSQGARLHDAINKRPELGRLYANARDRLYNPLSPPEPAVVTQSSNLNNSITEIEASADELVRVHSRRGSSNNIHGIRAVAVSINGAYHRARAELTVLMHGKVDEGWRV</sequence>
<reference evidence="1 2" key="1">
    <citation type="journal article" date="2019" name="Syst. Appl. Microbiol.">
        <title>Microvirga tunisiensis sp. nov., a root nodule symbiotic bacterium isolated from Lupinus micranthus and L. luteus grown in Northern Tunisia.</title>
        <authorList>
            <person name="Msaddak A."/>
            <person name="Rejili M."/>
            <person name="Duran D."/>
            <person name="Mars M."/>
            <person name="Palacios J.M."/>
            <person name="Ruiz-Argueso T."/>
            <person name="Rey L."/>
            <person name="Imperial J."/>
        </authorList>
    </citation>
    <scope>NUCLEOTIDE SEQUENCE [LARGE SCALE GENOMIC DNA]</scope>
    <source>
        <strain evidence="1 2">Lmie10</strain>
    </source>
</reference>
<dbReference type="AlphaFoldDB" id="A0A5N7MV57"/>